<evidence type="ECO:0008006" key="3">
    <source>
        <dbReference type="Google" id="ProtNLM"/>
    </source>
</evidence>
<accession>A0A1I6EZ11</accession>
<dbReference type="OrthoDB" id="4061674at2"/>
<dbReference type="STRING" id="84724.SAMN04488564_106408"/>
<reference evidence="2" key="1">
    <citation type="submission" date="2016-10" db="EMBL/GenBank/DDBJ databases">
        <authorList>
            <person name="Varghese N."/>
            <person name="Submissions S."/>
        </authorList>
    </citation>
    <scope>NUCLEOTIDE SEQUENCE [LARGE SCALE GENOMIC DNA]</scope>
    <source>
        <strain evidence="2">DSM 44232</strain>
    </source>
</reference>
<dbReference type="EMBL" id="FOYL01000006">
    <property type="protein sequence ID" value="SFR22904.1"/>
    <property type="molecule type" value="Genomic_DNA"/>
</dbReference>
<evidence type="ECO:0000313" key="1">
    <source>
        <dbReference type="EMBL" id="SFR22904.1"/>
    </source>
</evidence>
<evidence type="ECO:0000313" key="2">
    <source>
        <dbReference type="Proteomes" id="UP000198583"/>
    </source>
</evidence>
<name>A0A1I6EZ11_9PSEU</name>
<protein>
    <recommendedName>
        <fullName evidence="3">Protein kinase domain-containing protein</fullName>
    </recommendedName>
</protein>
<dbReference type="SUPFAM" id="SSF56112">
    <property type="entry name" value="Protein kinase-like (PK-like)"/>
    <property type="match status" value="1"/>
</dbReference>
<dbReference type="AlphaFoldDB" id="A0A1I6EZ11"/>
<dbReference type="RefSeq" id="WP_093599030.1">
    <property type="nucleotide sequence ID" value="NZ_FOYL01000006.1"/>
</dbReference>
<proteinExistence type="predicted"/>
<dbReference type="InterPro" id="IPR011009">
    <property type="entry name" value="Kinase-like_dom_sf"/>
</dbReference>
<dbReference type="Gene3D" id="1.10.510.10">
    <property type="entry name" value="Transferase(Phosphotransferase) domain 1"/>
    <property type="match status" value="1"/>
</dbReference>
<sequence>MTSAVEYSDLGQLGAQLGRGGQAVVWDAPNAKVPGVSAPLVYKEYKQAPPSGAELRKIVGLRAKLSGADLDRLNELTTWPLRVVERAGVACGILMRRIPAEFGAEIPVLSTGGTKWIPREVQFLFIPPDRLGGPRIGWQVPTWEQRLGICRDFAELLDFYHERLEVVFGDINPKNELYRLDGRPSVMFIDCDGVRSMSQVARNVQLNVDDWQPPERGPLTRLSDRYKFGLFVRRTLLPDKLTSTATDPAAIASVLDRTGTDLLTRAITKTADPKQRPSAGEWLTYFRRLLGEDIDPPVLIETELDRSFVALGNPVQLRWRATDAVTLDVVVDGKKTSVDARPGSGVVQLWPDRTTHIAVTAANSLGTDSRVVGPVAVIPPPDVLRTPVVLPDLPPVTEFMGSLPRTSLPDLPDVVPRARLDPFDVAPAGRGFGWPALDVARFPFDLNELLLGGPPLDGLLANSEETT</sequence>
<dbReference type="Proteomes" id="UP000198583">
    <property type="component" value="Unassembled WGS sequence"/>
</dbReference>
<keyword evidence="2" id="KW-1185">Reference proteome</keyword>
<gene>
    <name evidence="1" type="ORF">SAMN04488564_106408</name>
</gene>
<organism evidence="1 2">
    <name type="scientific">Lentzea waywayandensis</name>
    <dbReference type="NCBI Taxonomy" id="84724"/>
    <lineage>
        <taxon>Bacteria</taxon>
        <taxon>Bacillati</taxon>
        <taxon>Actinomycetota</taxon>
        <taxon>Actinomycetes</taxon>
        <taxon>Pseudonocardiales</taxon>
        <taxon>Pseudonocardiaceae</taxon>
        <taxon>Lentzea</taxon>
    </lineage>
</organism>